<evidence type="ECO:0000256" key="8">
    <source>
        <dbReference type="ARBA" id="ARBA00022692"/>
    </source>
</evidence>
<keyword evidence="8" id="KW-0812">Transmembrane</keyword>
<keyword evidence="9" id="KW-0547">Nucleotide-binding</keyword>
<evidence type="ECO:0000256" key="10">
    <source>
        <dbReference type="ARBA" id="ARBA00022777"/>
    </source>
</evidence>
<keyword evidence="7" id="KW-0808">Transferase</keyword>
<reference evidence="16" key="2">
    <citation type="submission" date="2021-04" db="EMBL/GenBank/DDBJ databases">
        <authorList>
            <person name="Dong X."/>
        </authorList>
    </citation>
    <scope>NUCLEOTIDE SEQUENCE</scope>
    <source>
        <strain evidence="16">ZWT</strain>
    </source>
</reference>
<dbReference type="InterPro" id="IPR005467">
    <property type="entry name" value="His_kinase_dom"/>
</dbReference>
<keyword evidence="10 16" id="KW-0418">Kinase</keyword>
<dbReference type="InterPro" id="IPR003594">
    <property type="entry name" value="HATPase_dom"/>
</dbReference>
<evidence type="ECO:0000313" key="16">
    <source>
        <dbReference type="EMBL" id="MCM1991723.1"/>
    </source>
</evidence>
<protein>
    <recommendedName>
        <fullName evidence="4">histidine kinase</fullName>
        <ecNumber evidence="4">2.7.13.3</ecNumber>
    </recommendedName>
</protein>
<dbReference type="Pfam" id="PF00512">
    <property type="entry name" value="HisKA"/>
    <property type="match status" value="1"/>
</dbReference>
<dbReference type="InterPro" id="IPR050398">
    <property type="entry name" value="HssS/ArlS-like"/>
</dbReference>
<dbReference type="Proteomes" id="UP001056429">
    <property type="component" value="Unassembled WGS sequence"/>
</dbReference>
<evidence type="ECO:0000256" key="13">
    <source>
        <dbReference type="ARBA" id="ARBA00023012"/>
    </source>
</evidence>
<name>A0A9J6P591_9CLOT</name>
<evidence type="ECO:0000256" key="5">
    <source>
        <dbReference type="ARBA" id="ARBA00022475"/>
    </source>
</evidence>
<keyword evidence="6" id="KW-0597">Phosphoprotein</keyword>
<dbReference type="InterPro" id="IPR036890">
    <property type="entry name" value="HATPase_C_sf"/>
</dbReference>
<dbReference type="FunFam" id="3.30.565.10:FF:000013">
    <property type="entry name" value="Two-component sensor histidine kinase"/>
    <property type="match status" value="1"/>
</dbReference>
<keyword evidence="12" id="KW-1133">Transmembrane helix</keyword>
<dbReference type="GO" id="GO:0005524">
    <property type="term" value="F:ATP binding"/>
    <property type="evidence" value="ECO:0007669"/>
    <property type="project" value="UniProtKB-KW"/>
</dbReference>
<evidence type="ECO:0000256" key="4">
    <source>
        <dbReference type="ARBA" id="ARBA00012438"/>
    </source>
</evidence>
<evidence type="ECO:0000256" key="11">
    <source>
        <dbReference type="ARBA" id="ARBA00022840"/>
    </source>
</evidence>
<dbReference type="EMBL" id="JAGSOJ010000004">
    <property type="protein sequence ID" value="MCM1991723.1"/>
    <property type="molecule type" value="Genomic_DNA"/>
</dbReference>
<dbReference type="PANTHER" id="PTHR45528:SF8">
    <property type="entry name" value="HISTIDINE KINASE"/>
    <property type="match status" value="1"/>
</dbReference>
<dbReference type="Gene3D" id="3.30.565.10">
    <property type="entry name" value="Histidine kinase-like ATPase, C-terminal domain"/>
    <property type="match status" value="1"/>
</dbReference>
<keyword evidence="17" id="KW-1185">Reference proteome</keyword>
<feature type="domain" description="Histidine kinase" evidence="15">
    <location>
        <begin position="92"/>
        <end position="310"/>
    </location>
</feature>
<dbReference type="CDD" id="cd00082">
    <property type="entry name" value="HisKA"/>
    <property type="match status" value="1"/>
</dbReference>
<evidence type="ECO:0000256" key="1">
    <source>
        <dbReference type="ARBA" id="ARBA00000085"/>
    </source>
</evidence>
<dbReference type="SUPFAM" id="SSF47384">
    <property type="entry name" value="Homodimeric domain of signal transducing histidine kinase"/>
    <property type="match status" value="1"/>
</dbReference>
<evidence type="ECO:0000313" key="17">
    <source>
        <dbReference type="Proteomes" id="UP001056429"/>
    </source>
</evidence>
<comment type="caution">
    <text evidence="16">The sequence shown here is derived from an EMBL/GenBank/DDBJ whole genome shotgun (WGS) entry which is preliminary data.</text>
</comment>
<evidence type="ECO:0000256" key="6">
    <source>
        <dbReference type="ARBA" id="ARBA00022553"/>
    </source>
</evidence>
<evidence type="ECO:0000256" key="3">
    <source>
        <dbReference type="ARBA" id="ARBA00004236"/>
    </source>
</evidence>
<keyword evidence="14" id="KW-0472">Membrane</keyword>
<keyword evidence="11" id="KW-0067">ATP-binding</keyword>
<organism evidence="16 17">
    <name type="scientific">Oceanirhabdus seepicola</name>
    <dbReference type="NCBI Taxonomy" id="2828781"/>
    <lineage>
        <taxon>Bacteria</taxon>
        <taxon>Bacillati</taxon>
        <taxon>Bacillota</taxon>
        <taxon>Clostridia</taxon>
        <taxon>Eubacteriales</taxon>
        <taxon>Clostridiaceae</taxon>
        <taxon>Oceanirhabdus</taxon>
    </lineage>
</organism>
<accession>A0A9J6P591</accession>
<dbReference type="PRINTS" id="PR00344">
    <property type="entry name" value="BCTRLSENSOR"/>
</dbReference>
<dbReference type="SMART" id="SM00388">
    <property type="entry name" value="HisKA"/>
    <property type="match status" value="1"/>
</dbReference>
<evidence type="ECO:0000259" key="15">
    <source>
        <dbReference type="PROSITE" id="PS50109"/>
    </source>
</evidence>
<proteinExistence type="predicted"/>
<dbReference type="PANTHER" id="PTHR45528">
    <property type="entry name" value="SENSOR HISTIDINE KINASE CPXA"/>
    <property type="match status" value="1"/>
</dbReference>
<dbReference type="EC" id="2.7.13.3" evidence="4"/>
<dbReference type="RefSeq" id="WP_250860864.1">
    <property type="nucleotide sequence ID" value="NZ_JAGSOJ010000004.1"/>
</dbReference>
<evidence type="ECO:0000256" key="12">
    <source>
        <dbReference type="ARBA" id="ARBA00022989"/>
    </source>
</evidence>
<dbReference type="AlphaFoldDB" id="A0A9J6P591"/>
<evidence type="ECO:0000256" key="9">
    <source>
        <dbReference type="ARBA" id="ARBA00022741"/>
    </source>
</evidence>
<dbReference type="InterPro" id="IPR036097">
    <property type="entry name" value="HisK_dim/P_sf"/>
</dbReference>
<dbReference type="Pfam" id="PF02518">
    <property type="entry name" value="HATPase_c"/>
    <property type="match status" value="1"/>
</dbReference>
<evidence type="ECO:0000256" key="2">
    <source>
        <dbReference type="ARBA" id="ARBA00004141"/>
    </source>
</evidence>
<evidence type="ECO:0000256" key="7">
    <source>
        <dbReference type="ARBA" id="ARBA00022679"/>
    </source>
</evidence>
<dbReference type="GO" id="GO:0005886">
    <property type="term" value="C:plasma membrane"/>
    <property type="evidence" value="ECO:0007669"/>
    <property type="project" value="UniProtKB-SubCell"/>
</dbReference>
<comment type="subcellular location">
    <subcellularLocation>
        <location evidence="3">Cell membrane</location>
    </subcellularLocation>
    <subcellularLocation>
        <location evidence="2">Membrane</location>
        <topology evidence="2">Multi-pass membrane protein</topology>
    </subcellularLocation>
</comment>
<dbReference type="SMART" id="SM00387">
    <property type="entry name" value="HATPase_c"/>
    <property type="match status" value="1"/>
</dbReference>
<comment type="catalytic activity">
    <reaction evidence="1">
        <text>ATP + protein L-histidine = ADP + protein N-phospho-L-histidine.</text>
        <dbReference type="EC" id="2.7.13.3"/>
    </reaction>
</comment>
<sequence>MIIILLVIIVILIGVICLQYFSIKERNKNLSYIEKKLESIILNNTSEKLLVVTEDEYLTTILFQINNILEYNQKIIVNHKRTQESMRKMLSNISHDLKTPLTVIIGYIETLRVNDNLSDEEKDIFLANVQNKASELLQLINQFFTLSKIESGDKDIPITRININEICRKNILSFYDILTNKGFEVNINIPSENIYALANEEAMDRILNNLLSNVIKYGYEGKCLGIDLSCGEEAVYIDIWDRGRGIDEIHKDRIFERLYTLEDSRNKEFQGSGLGLTITKRLVEKMNGEITLSSIPYEKTTFSLKLKRISY</sequence>
<dbReference type="FunFam" id="1.10.287.130:FF:000008">
    <property type="entry name" value="Two-component sensor histidine kinase"/>
    <property type="match status" value="1"/>
</dbReference>
<dbReference type="SUPFAM" id="SSF55874">
    <property type="entry name" value="ATPase domain of HSP90 chaperone/DNA topoisomerase II/histidine kinase"/>
    <property type="match status" value="1"/>
</dbReference>
<dbReference type="InterPro" id="IPR004358">
    <property type="entry name" value="Sig_transdc_His_kin-like_C"/>
</dbReference>
<evidence type="ECO:0000256" key="14">
    <source>
        <dbReference type="ARBA" id="ARBA00023136"/>
    </source>
</evidence>
<dbReference type="Gene3D" id="1.10.287.130">
    <property type="match status" value="1"/>
</dbReference>
<dbReference type="PROSITE" id="PS50109">
    <property type="entry name" value="HIS_KIN"/>
    <property type="match status" value="1"/>
</dbReference>
<dbReference type="GO" id="GO:0000155">
    <property type="term" value="F:phosphorelay sensor kinase activity"/>
    <property type="evidence" value="ECO:0007669"/>
    <property type="project" value="InterPro"/>
</dbReference>
<reference evidence="16" key="1">
    <citation type="journal article" date="2021" name="mSystems">
        <title>Bacteria and Archaea Synergistically Convert Glycine Betaine to Biogenic Methane in the Formosa Cold Seep of the South China Sea.</title>
        <authorList>
            <person name="Li L."/>
            <person name="Zhang W."/>
            <person name="Zhang S."/>
            <person name="Song L."/>
            <person name="Sun Q."/>
            <person name="Zhang H."/>
            <person name="Xiang H."/>
            <person name="Dong X."/>
        </authorList>
    </citation>
    <scope>NUCLEOTIDE SEQUENCE</scope>
    <source>
        <strain evidence="16">ZWT</strain>
    </source>
</reference>
<dbReference type="InterPro" id="IPR003661">
    <property type="entry name" value="HisK_dim/P_dom"/>
</dbReference>
<gene>
    <name evidence="16" type="ORF">KDK92_18450</name>
</gene>
<keyword evidence="13" id="KW-0902">Two-component regulatory system</keyword>
<keyword evidence="5" id="KW-1003">Cell membrane</keyword>